<evidence type="ECO:0000256" key="1">
    <source>
        <dbReference type="ARBA" id="ARBA00000085"/>
    </source>
</evidence>
<dbReference type="InterPro" id="IPR011712">
    <property type="entry name" value="Sig_transdc_His_kin_sub3_dim/P"/>
</dbReference>
<keyword evidence="5" id="KW-0547">Nucleotide-binding</keyword>
<keyword evidence="8" id="KW-0902">Two-component regulatory system</keyword>
<dbReference type="Pfam" id="PF07730">
    <property type="entry name" value="HisKA_3"/>
    <property type="match status" value="1"/>
</dbReference>
<keyword evidence="7" id="KW-0067">ATP-binding</keyword>
<gene>
    <name evidence="11" type="ordered locus">Emtol_0352</name>
</gene>
<evidence type="ECO:0000313" key="11">
    <source>
        <dbReference type="EMBL" id="AFK01506.1"/>
    </source>
</evidence>
<reference evidence="11 12" key="1">
    <citation type="submission" date="2011-07" db="EMBL/GenBank/DDBJ databases">
        <title>The complete genome of chromosome of Emticicia oligotrophica DSM 17448.</title>
        <authorList>
            <consortium name="US DOE Joint Genome Institute (JGI-PGF)"/>
            <person name="Lucas S."/>
            <person name="Han J."/>
            <person name="Lapidus A."/>
            <person name="Bruce D."/>
            <person name="Goodwin L."/>
            <person name="Pitluck S."/>
            <person name="Peters L."/>
            <person name="Kyrpides N."/>
            <person name="Mavromatis K."/>
            <person name="Ivanova N."/>
            <person name="Ovchinnikova G."/>
            <person name="Teshima H."/>
            <person name="Detter J.C."/>
            <person name="Tapia R."/>
            <person name="Han C."/>
            <person name="Land M."/>
            <person name="Hauser L."/>
            <person name="Markowitz V."/>
            <person name="Cheng J.-F."/>
            <person name="Hugenholtz P."/>
            <person name="Woyke T."/>
            <person name="Wu D."/>
            <person name="Tindall B."/>
            <person name="Pomrenke H."/>
            <person name="Brambilla E."/>
            <person name="Klenk H.-P."/>
            <person name="Eisen J.A."/>
        </authorList>
    </citation>
    <scope>NUCLEOTIDE SEQUENCE [LARGE SCALE GENOMIC DNA]</scope>
    <source>
        <strain evidence="11 12">DSM 17448</strain>
    </source>
</reference>
<dbReference type="InterPro" id="IPR050482">
    <property type="entry name" value="Sensor_HK_TwoCompSys"/>
</dbReference>
<accession>A0ABM5MVU2</accession>
<dbReference type="Proteomes" id="UP000002875">
    <property type="component" value="Chromosome"/>
</dbReference>
<evidence type="ECO:0000256" key="3">
    <source>
        <dbReference type="ARBA" id="ARBA00022553"/>
    </source>
</evidence>
<feature type="domain" description="Histidine kinase" evidence="10">
    <location>
        <begin position="70"/>
        <end position="264"/>
    </location>
</feature>
<evidence type="ECO:0000313" key="12">
    <source>
        <dbReference type="Proteomes" id="UP000002875"/>
    </source>
</evidence>
<keyword evidence="6 11" id="KW-0418">Kinase</keyword>
<evidence type="ECO:0000256" key="5">
    <source>
        <dbReference type="ARBA" id="ARBA00022741"/>
    </source>
</evidence>
<dbReference type="InterPro" id="IPR005467">
    <property type="entry name" value="His_kinase_dom"/>
</dbReference>
<dbReference type="GO" id="GO:0016301">
    <property type="term" value="F:kinase activity"/>
    <property type="evidence" value="ECO:0007669"/>
    <property type="project" value="UniProtKB-KW"/>
</dbReference>
<dbReference type="PANTHER" id="PTHR24421:SF10">
    <property type="entry name" value="NITRATE_NITRITE SENSOR PROTEIN NARQ"/>
    <property type="match status" value="1"/>
</dbReference>
<dbReference type="Pfam" id="PF02518">
    <property type="entry name" value="HATPase_c"/>
    <property type="match status" value="1"/>
</dbReference>
<evidence type="ECO:0000259" key="10">
    <source>
        <dbReference type="PROSITE" id="PS50109"/>
    </source>
</evidence>
<dbReference type="EC" id="2.7.13.3" evidence="2"/>
<dbReference type="CDD" id="cd16917">
    <property type="entry name" value="HATPase_UhpB-NarQ-NarX-like"/>
    <property type="match status" value="1"/>
</dbReference>
<feature type="transmembrane region" description="Helical" evidence="9">
    <location>
        <begin position="12"/>
        <end position="34"/>
    </location>
</feature>
<keyword evidence="9" id="KW-0812">Transmembrane</keyword>
<evidence type="ECO:0000256" key="4">
    <source>
        <dbReference type="ARBA" id="ARBA00022679"/>
    </source>
</evidence>
<keyword evidence="4" id="KW-0808">Transferase</keyword>
<dbReference type="PROSITE" id="PS50109">
    <property type="entry name" value="HIS_KIN"/>
    <property type="match status" value="1"/>
</dbReference>
<dbReference type="SUPFAM" id="SSF55874">
    <property type="entry name" value="ATPase domain of HSP90 chaperone/DNA topoisomerase II/histidine kinase"/>
    <property type="match status" value="1"/>
</dbReference>
<evidence type="ECO:0000256" key="7">
    <source>
        <dbReference type="ARBA" id="ARBA00022840"/>
    </source>
</evidence>
<keyword evidence="9" id="KW-1133">Transmembrane helix</keyword>
<dbReference type="InterPro" id="IPR003594">
    <property type="entry name" value="HATPase_dom"/>
</dbReference>
<dbReference type="Gene3D" id="1.20.5.1930">
    <property type="match status" value="1"/>
</dbReference>
<evidence type="ECO:0000256" key="6">
    <source>
        <dbReference type="ARBA" id="ARBA00022777"/>
    </source>
</evidence>
<dbReference type="PANTHER" id="PTHR24421">
    <property type="entry name" value="NITRATE/NITRITE SENSOR PROTEIN NARX-RELATED"/>
    <property type="match status" value="1"/>
</dbReference>
<proteinExistence type="predicted"/>
<dbReference type="InterPro" id="IPR036890">
    <property type="entry name" value="HATPase_C_sf"/>
</dbReference>
<organism evidence="11 12">
    <name type="scientific">Emticicia oligotrophica (strain DSM 17448 / CIP 109782 / MTCC 6937 / GPTSA100-15)</name>
    <dbReference type="NCBI Taxonomy" id="929562"/>
    <lineage>
        <taxon>Bacteria</taxon>
        <taxon>Pseudomonadati</taxon>
        <taxon>Bacteroidota</taxon>
        <taxon>Cytophagia</taxon>
        <taxon>Cytophagales</taxon>
        <taxon>Leadbetterellaceae</taxon>
        <taxon>Emticicia</taxon>
    </lineage>
</organism>
<keyword evidence="3" id="KW-0597">Phosphoprotein</keyword>
<name>A0ABM5MVU2_EMTOG</name>
<keyword evidence="9" id="KW-0472">Membrane</keyword>
<evidence type="ECO:0000256" key="9">
    <source>
        <dbReference type="SAM" id="Phobius"/>
    </source>
</evidence>
<keyword evidence="12" id="KW-1185">Reference proteome</keyword>
<evidence type="ECO:0000256" key="8">
    <source>
        <dbReference type="ARBA" id="ARBA00023012"/>
    </source>
</evidence>
<sequence>MAQSSPLDLYLLLFGGTIAMFLLAAGVVTFIILYQRRIIKQDLIFKEAEAKHQQELYYGTLEAIENERKRLARELHDEVGAALSTLKLLVGQMHHNLSETEIFETNYDKSKLLINDTIDNVRRISNDLLPQGLEEFGLKYGIEDLCEKTMEISDISILLKFKVDFEADNRTNLIIYRLIQELLNNALKHSEATLVKLSLISIGNTMQIQYEDNGKGFDFDIAYKKRSLGLKNIETRTKMINGFVKFETKINEGLKLNIQFPLLPKVEVQQP</sequence>
<evidence type="ECO:0000256" key="2">
    <source>
        <dbReference type="ARBA" id="ARBA00012438"/>
    </source>
</evidence>
<dbReference type="EMBL" id="CP002961">
    <property type="protein sequence ID" value="AFK01506.1"/>
    <property type="molecule type" value="Genomic_DNA"/>
</dbReference>
<protein>
    <recommendedName>
        <fullName evidence="2">histidine kinase</fullName>
        <ecNumber evidence="2">2.7.13.3</ecNumber>
    </recommendedName>
</protein>
<dbReference type="Gene3D" id="3.30.565.10">
    <property type="entry name" value="Histidine kinase-like ATPase, C-terminal domain"/>
    <property type="match status" value="1"/>
</dbReference>
<comment type="catalytic activity">
    <reaction evidence="1">
        <text>ATP + protein L-histidine = ADP + protein N-phospho-L-histidine.</text>
        <dbReference type="EC" id="2.7.13.3"/>
    </reaction>
</comment>
<dbReference type="RefSeq" id="WP_015027210.1">
    <property type="nucleotide sequence ID" value="NZ_JBBEOH010000015.1"/>
</dbReference>